<comment type="caution">
    <text evidence="5">The sequence shown here is derived from an EMBL/GenBank/DDBJ whole genome shotgun (WGS) entry which is preliminary data.</text>
</comment>
<dbReference type="GO" id="GO:0008171">
    <property type="term" value="F:O-methyltransferase activity"/>
    <property type="evidence" value="ECO:0007669"/>
    <property type="project" value="InterPro"/>
</dbReference>
<dbReference type="GO" id="GO:0008757">
    <property type="term" value="F:S-adenosylmethionine-dependent methyltransferase activity"/>
    <property type="evidence" value="ECO:0007669"/>
    <property type="project" value="TreeGrafter"/>
</dbReference>
<comment type="similarity">
    <text evidence="4">Belongs to the class I-like SAM-binding methyltransferase superfamily. Cation-dependent O-methyltransferase family.</text>
</comment>
<dbReference type="InterPro" id="IPR050362">
    <property type="entry name" value="Cation-dep_OMT"/>
</dbReference>
<gene>
    <name evidence="5" type="ORF">FHL15_009673</name>
</gene>
<dbReference type="STRING" id="2512241.A0A553HN46"/>
<organism evidence="5 6">
    <name type="scientific">Xylaria flabelliformis</name>
    <dbReference type="NCBI Taxonomy" id="2512241"/>
    <lineage>
        <taxon>Eukaryota</taxon>
        <taxon>Fungi</taxon>
        <taxon>Dikarya</taxon>
        <taxon>Ascomycota</taxon>
        <taxon>Pezizomycotina</taxon>
        <taxon>Sordariomycetes</taxon>
        <taxon>Xylariomycetidae</taxon>
        <taxon>Xylariales</taxon>
        <taxon>Xylariaceae</taxon>
        <taxon>Xylaria</taxon>
    </lineage>
</organism>
<dbReference type="EMBL" id="VFLP01000068">
    <property type="protein sequence ID" value="TRX89375.1"/>
    <property type="molecule type" value="Genomic_DNA"/>
</dbReference>
<keyword evidence="1" id="KW-0489">Methyltransferase</keyword>
<evidence type="ECO:0000256" key="1">
    <source>
        <dbReference type="ARBA" id="ARBA00022603"/>
    </source>
</evidence>
<name>A0A553HN46_9PEZI</name>
<dbReference type="PANTHER" id="PTHR10509:SF14">
    <property type="entry name" value="CAFFEOYL-COA O-METHYLTRANSFERASE 3-RELATED"/>
    <property type="match status" value="1"/>
</dbReference>
<keyword evidence="6" id="KW-1185">Reference proteome</keyword>
<dbReference type="AlphaFoldDB" id="A0A553HN46"/>
<dbReference type="Proteomes" id="UP000319160">
    <property type="component" value="Unassembled WGS sequence"/>
</dbReference>
<evidence type="ECO:0000313" key="6">
    <source>
        <dbReference type="Proteomes" id="UP000319160"/>
    </source>
</evidence>
<evidence type="ECO:0008006" key="7">
    <source>
        <dbReference type="Google" id="ProtNLM"/>
    </source>
</evidence>
<dbReference type="SUPFAM" id="SSF53335">
    <property type="entry name" value="S-adenosyl-L-methionine-dependent methyltransferases"/>
    <property type="match status" value="1"/>
</dbReference>
<sequence>MSTQGLAFTGKWHVQNKTWTAVDAYTQEHVHPPTTSNYNVLLDALRNSRDKGLPDIATAPTVAKMYALQCKARGVRHALEFGTLGGYTSIWLATVNPGMQVTSLEINAHHKAVAQENLENAGVADRVTIRLGPALDVLPQLASEIESGAKPRLGFVYIDADKQNNWTYLDRVIALCEPGAVIYVDNIVRGGSLVDPERQDERTFGARQVVENAGKDPRVDCVVMQFVGEKGYDGMLMAVVR</sequence>
<dbReference type="PANTHER" id="PTHR10509">
    <property type="entry name" value="O-METHYLTRANSFERASE-RELATED"/>
    <property type="match status" value="1"/>
</dbReference>
<evidence type="ECO:0000256" key="2">
    <source>
        <dbReference type="ARBA" id="ARBA00022679"/>
    </source>
</evidence>
<keyword evidence="2" id="KW-0808">Transferase</keyword>
<accession>A0A553HN46</accession>
<keyword evidence="3" id="KW-0949">S-adenosyl-L-methionine</keyword>
<dbReference type="PROSITE" id="PS51682">
    <property type="entry name" value="SAM_OMT_I"/>
    <property type="match status" value="1"/>
</dbReference>
<dbReference type="GO" id="GO:0032259">
    <property type="term" value="P:methylation"/>
    <property type="evidence" value="ECO:0007669"/>
    <property type="project" value="UniProtKB-KW"/>
</dbReference>
<protein>
    <recommendedName>
        <fullName evidence="7">O-methyltransferase domain-containing protein</fullName>
    </recommendedName>
</protein>
<dbReference type="Pfam" id="PF01596">
    <property type="entry name" value="Methyltransf_3"/>
    <property type="match status" value="1"/>
</dbReference>
<evidence type="ECO:0000256" key="3">
    <source>
        <dbReference type="ARBA" id="ARBA00022691"/>
    </source>
</evidence>
<evidence type="ECO:0000256" key="4">
    <source>
        <dbReference type="ARBA" id="ARBA00023453"/>
    </source>
</evidence>
<dbReference type="OrthoDB" id="10251242at2759"/>
<dbReference type="InterPro" id="IPR002935">
    <property type="entry name" value="SAM_O-MeTrfase"/>
</dbReference>
<proteinExistence type="inferred from homology"/>
<dbReference type="InterPro" id="IPR029063">
    <property type="entry name" value="SAM-dependent_MTases_sf"/>
</dbReference>
<dbReference type="Gene3D" id="3.40.50.150">
    <property type="entry name" value="Vaccinia Virus protein VP39"/>
    <property type="match status" value="1"/>
</dbReference>
<reference evidence="6" key="1">
    <citation type="submission" date="2019-06" db="EMBL/GenBank/DDBJ databases">
        <title>Draft genome sequence of the griseofulvin-producing fungus Xylaria cubensis strain G536.</title>
        <authorList>
            <person name="Mead M.E."/>
            <person name="Raja H.A."/>
            <person name="Steenwyk J.L."/>
            <person name="Knowles S.L."/>
            <person name="Oberlies N.H."/>
            <person name="Rokas A."/>
        </authorList>
    </citation>
    <scope>NUCLEOTIDE SEQUENCE [LARGE SCALE GENOMIC DNA]</scope>
    <source>
        <strain evidence="6">G536</strain>
    </source>
</reference>
<evidence type="ECO:0000313" key="5">
    <source>
        <dbReference type="EMBL" id="TRX89375.1"/>
    </source>
</evidence>